<evidence type="ECO:0000313" key="1">
    <source>
        <dbReference type="Ensembl" id="ENSP00000500839.1"/>
    </source>
</evidence>
<name>A0AAG2TVH8_HUMAN</name>
<proteinExistence type="predicted"/>
<sequence length="91" mass="9659">GGMISVHCNLHLPGSSDSPVSAPRVARTTGAHHHAWLIFVFLVQSEFHPVVQAGLELLTSGDPPTMASQSAGITGISHRTQPDIALLDFEH</sequence>
<organism evidence="1 2">
    <name type="scientific">Homo sapiens</name>
    <name type="common">Human</name>
    <dbReference type="NCBI Taxonomy" id="9606"/>
    <lineage>
        <taxon>Eukaryota</taxon>
        <taxon>Metazoa</taxon>
        <taxon>Chordata</taxon>
        <taxon>Craniata</taxon>
        <taxon>Vertebrata</taxon>
        <taxon>Euteleostomi</taxon>
        <taxon>Mammalia</taxon>
        <taxon>Eutheria</taxon>
        <taxon>Euarchontoglires</taxon>
        <taxon>Primates</taxon>
        <taxon>Haplorrhini</taxon>
        <taxon>Catarrhini</taxon>
        <taxon>Hominidae</taxon>
        <taxon>Homo</taxon>
    </lineage>
</organism>
<dbReference type="Ensembl" id="ENST00000672283.1">
    <property type="protein sequence ID" value="ENSP00000500399.1"/>
    <property type="gene ID" value="ENSG00000288282.1"/>
</dbReference>
<dbReference type="PANTHER" id="PTHR12138">
    <property type="entry name" value="PRIMATE-EXPANDED PROTEIN FAMILY"/>
    <property type="match status" value="1"/>
</dbReference>
<dbReference type="PRINTS" id="PR02045">
    <property type="entry name" value="F138DOMAIN"/>
</dbReference>
<dbReference type="Ensembl" id="ENST00000672276.1">
    <property type="protein sequence ID" value="ENSP00000500417.1"/>
    <property type="gene ID" value="ENSG00000288432.1"/>
</dbReference>
<dbReference type="Ensembl" id="ENST00000672598.1">
    <property type="protein sequence ID" value="ENSP00000499948.1"/>
    <property type="gene ID" value="ENSG00000288432.1"/>
</dbReference>
<dbReference type="AlphaFoldDB" id="A0AAG2TVH8"/>
<keyword evidence="2" id="KW-1185">Reference proteome</keyword>
<accession>A0AAG2TVH8</accession>
<evidence type="ECO:0000313" key="2">
    <source>
        <dbReference type="Proteomes" id="UP000005640"/>
    </source>
</evidence>
<dbReference type="Proteomes" id="UP000005640">
    <property type="component" value="Unplaced"/>
</dbReference>
<protein>
    <submittedName>
        <fullName evidence="1">Uncharacterized protein</fullName>
    </submittedName>
</protein>
<dbReference type="PANTHER" id="PTHR12138:SF162">
    <property type="entry name" value="CHROMOSOME UNDETERMINED SCAFFOLD_275, WHOLE GENOME SHOTGUN SEQUENCE"/>
    <property type="match status" value="1"/>
</dbReference>
<dbReference type="Ensembl" id="ENST00000673515.1">
    <property type="protein sequence ID" value="ENSP00000500839.1"/>
    <property type="gene ID" value="ENSG00000288282.1"/>
</dbReference>
<reference evidence="1" key="1">
    <citation type="submission" date="2025-05" db="UniProtKB">
        <authorList>
            <consortium name="Ensembl"/>
        </authorList>
    </citation>
    <scope>IDENTIFICATION</scope>
</reference>